<dbReference type="eggNOG" id="ENOG502SMG7">
    <property type="taxonomic scope" value="Eukaryota"/>
</dbReference>
<dbReference type="AlphaFoldDB" id="S8ASW3"/>
<gene>
    <name evidence="2" type="ORF">PDE_04137</name>
</gene>
<evidence type="ECO:0000313" key="3">
    <source>
        <dbReference type="Proteomes" id="UP000019376"/>
    </source>
</evidence>
<dbReference type="Proteomes" id="UP000019376">
    <property type="component" value="Unassembled WGS sequence"/>
</dbReference>
<dbReference type="PhylomeDB" id="S8ASW3"/>
<organism evidence="2 3">
    <name type="scientific">Penicillium oxalicum (strain 114-2 / CGMCC 5302)</name>
    <name type="common">Penicillium decumbens</name>
    <dbReference type="NCBI Taxonomy" id="933388"/>
    <lineage>
        <taxon>Eukaryota</taxon>
        <taxon>Fungi</taxon>
        <taxon>Dikarya</taxon>
        <taxon>Ascomycota</taxon>
        <taxon>Pezizomycotina</taxon>
        <taxon>Eurotiomycetes</taxon>
        <taxon>Eurotiomycetidae</taxon>
        <taxon>Eurotiales</taxon>
        <taxon>Aspergillaceae</taxon>
        <taxon>Penicillium</taxon>
    </lineage>
</organism>
<dbReference type="SUPFAM" id="SSF56112">
    <property type="entry name" value="Protein kinase-like (PK-like)"/>
    <property type="match status" value="1"/>
</dbReference>
<dbReference type="Pfam" id="PF01636">
    <property type="entry name" value="APH"/>
    <property type="match status" value="1"/>
</dbReference>
<dbReference type="InterPro" id="IPR011009">
    <property type="entry name" value="Kinase-like_dom_sf"/>
</dbReference>
<dbReference type="PANTHER" id="PTHR21310">
    <property type="entry name" value="AMINOGLYCOSIDE PHOSPHOTRANSFERASE-RELATED-RELATED"/>
    <property type="match status" value="1"/>
</dbReference>
<dbReference type="OrthoDB" id="2906425at2759"/>
<dbReference type="Gene3D" id="3.90.1200.10">
    <property type="match status" value="1"/>
</dbReference>
<proteinExistence type="predicted"/>
<dbReference type="InterPro" id="IPR002575">
    <property type="entry name" value="Aminoglycoside_PTrfase"/>
</dbReference>
<accession>S8ASW3</accession>
<dbReference type="HOGENOM" id="CLU_021768_10_2_1"/>
<sequence>MGIAILSKSLPNAEAAQWNKQLMLEFQVALQEDPAIDLISMFPDFYVHEHRNAQYGQLSYPAKINLRLMENLQDTLTHEPEVNLLSVFPKIYSRRIEMAAGPKSDREQEHLEDSPPEFRTRLDQAENAIVVYPLSKEVTTLLAQFSGPADETTTVECSLTLPLKRLLWASKKLWESPVRGVVVKCDENIIAKVVTGNDNYTEYTSMRYLMDQAPDIPAPWGTTLAQAWPSLLHEEKLSIQRQLDDIFLRLRTLQQDNGSLLGGICGEGVRELRVDECASFKGIHTTAKEFHDLQFSARHHGSTTYVRLLRSFLEHDTSTLTRGSVFTHGDVRTSNIMVKKDLDSGGQYVVTGIIDWEDSGFYPFYYECTVLTRTLSLVDEDDWYLYLPESISPLKFPVR</sequence>
<reference evidence="2 3" key="1">
    <citation type="journal article" date="2013" name="PLoS ONE">
        <title>Genomic and secretomic analyses reveal unique features of the lignocellulolytic enzyme system of Penicillium decumbens.</title>
        <authorList>
            <person name="Liu G."/>
            <person name="Zhang L."/>
            <person name="Wei X."/>
            <person name="Zou G."/>
            <person name="Qin Y."/>
            <person name="Ma L."/>
            <person name="Li J."/>
            <person name="Zheng H."/>
            <person name="Wang S."/>
            <person name="Wang C."/>
            <person name="Xun L."/>
            <person name="Zhao G.-P."/>
            <person name="Zhou Z."/>
            <person name="Qu Y."/>
        </authorList>
    </citation>
    <scope>NUCLEOTIDE SEQUENCE [LARGE SCALE GENOMIC DNA]</scope>
    <source>
        <strain evidence="3">114-2 / CGMCC 5302</strain>
    </source>
</reference>
<keyword evidence="3" id="KW-1185">Reference proteome</keyword>
<dbReference type="PANTHER" id="PTHR21310:SF15">
    <property type="entry name" value="AMINOGLYCOSIDE PHOSPHOTRANSFERASE DOMAIN-CONTAINING PROTEIN"/>
    <property type="match status" value="1"/>
</dbReference>
<dbReference type="InterPro" id="IPR051678">
    <property type="entry name" value="AGP_Transferase"/>
</dbReference>
<feature type="domain" description="Aminoglycoside phosphotransferase" evidence="1">
    <location>
        <begin position="307"/>
        <end position="373"/>
    </location>
</feature>
<dbReference type="STRING" id="933388.S8ASW3"/>
<evidence type="ECO:0000313" key="2">
    <source>
        <dbReference type="EMBL" id="EPS29188.1"/>
    </source>
</evidence>
<name>S8ASW3_PENO1</name>
<protein>
    <recommendedName>
        <fullName evidence="1">Aminoglycoside phosphotransferase domain-containing protein</fullName>
    </recommendedName>
</protein>
<evidence type="ECO:0000259" key="1">
    <source>
        <dbReference type="Pfam" id="PF01636"/>
    </source>
</evidence>
<dbReference type="EMBL" id="KB644411">
    <property type="protein sequence ID" value="EPS29188.1"/>
    <property type="molecule type" value="Genomic_DNA"/>
</dbReference>